<dbReference type="InterPro" id="IPR019166">
    <property type="entry name" value="MIC26/MIC27"/>
</dbReference>
<dbReference type="AlphaFoldDB" id="A0A0H5FS55"/>
<dbReference type="GO" id="GO:0042407">
    <property type="term" value="P:cristae formation"/>
    <property type="evidence" value="ECO:0007669"/>
    <property type="project" value="InterPro"/>
</dbReference>
<comment type="subunit">
    <text evidence="1">Component of the mitochondrial contact site and cristae organizing system (MICOS) complex.</text>
</comment>
<organism evidence="2">
    <name type="scientific">Leucosporidium scottii</name>
    <dbReference type="NCBI Taxonomy" id="5278"/>
    <lineage>
        <taxon>Eukaryota</taxon>
        <taxon>Fungi</taxon>
        <taxon>Dikarya</taxon>
        <taxon>Basidiomycota</taxon>
        <taxon>Pucciniomycotina</taxon>
        <taxon>Microbotryomycetes</taxon>
        <taxon>Leucosporidiales</taxon>
        <taxon>Leucosporidium</taxon>
    </lineage>
</organism>
<protein>
    <recommendedName>
        <fullName evidence="1">MICOS complex subunit</fullName>
    </recommendedName>
</protein>
<name>A0A0H5FS55_9BASI</name>
<dbReference type="PANTHER" id="PTHR28268">
    <property type="entry name" value="MICOS SUBUNIT MIC26"/>
    <property type="match status" value="1"/>
</dbReference>
<dbReference type="Pfam" id="PF09769">
    <property type="entry name" value="ApoO"/>
    <property type="match status" value="1"/>
</dbReference>
<keyword evidence="1" id="KW-0472">Membrane</keyword>
<proteinExistence type="predicted"/>
<dbReference type="GO" id="GO:0044284">
    <property type="term" value="C:mitochondrial crista junction"/>
    <property type="evidence" value="ECO:0007669"/>
    <property type="project" value="TreeGrafter"/>
</dbReference>
<evidence type="ECO:0000313" key="2">
    <source>
        <dbReference type="EMBL" id="CRX79192.1"/>
    </source>
</evidence>
<dbReference type="PANTHER" id="PTHR28268:SF1">
    <property type="entry name" value="MICOS SUBUNIT MIC26"/>
    <property type="match status" value="1"/>
</dbReference>
<keyword evidence="1" id="KW-0999">Mitochondrion inner membrane</keyword>
<accession>A0A0H5FS55</accession>
<dbReference type="GO" id="GO:0061617">
    <property type="term" value="C:MICOS complex"/>
    <property type="evidence" value="ECO:0007669"/>
    <property type="project" value="UniProtKB-UniRule"/>
</dbReference>
<evidence type="ECO:0000256" key="1">
    <source>
        <dbReference type="RuleBase" id="RU363021"/>
    </source>
</evidence>
<reference evidence="2" key="1">
    <citation type="submission" date="2015-06" db="EMBL/GenBank/DDBJ databases">
        <title>Genetic Architecture Underlying Mating-Type Determination in the Yeast Leucosporidium scottii and the Evolution of Mating Systems in Basidiomycetes.</title>
        <authorList>
            <person name="Maia T.M."/>
            <person name="Lopes S."/>
            <person name="Almeida J.M.G.C.F."/>
            <person name="Rosa L.H."/>
            <person name="Sampaio J.P."/>
            <person name="Goncalves P."/>
            <person name="Coelho M.A."/>
        </authorList>
    </citation>
    <scope>NUCLEOTIDE SEQUENCE</scope>
</reference>
<dbReference type="InterPro" id="IPR033181">
    <property type="entry name" value="Mic26_fungi"/>
</dbReference>
<sequence length="225" mass="24228">MASFAPKASLALLCRLLPEPFAHPHPRPRLRFLQLAVLSLAGVSGSYWLAQHQSALAEESGAAPSPASRRNLPIYDAPTPPATLVSAPSPLQDQVGEARRFLQSNYDALHLHARAGAQQWIGWENAAEAHVKAMLPEDEDLNPGGLYVGVATLAGSILARNRNILLRAGLPSAFFLASLSHFLPKTFDRVALMAEALERRYLPAFTGVRAQATGLLSDVRGRTGL</sequence>
<comment type="subcellular location">
    <subcellularLocation>
        <location evidence="1">Mitochondrion inner membrane</location>
    </subcellularLocation>
</comment>
<comment type="function">
    <text evidence="1">Component of the MICOS complex, a large protein complex of the mitochondrial inner membrane that plays crucial roles in the maintenance of crista junctions, inner membrane architecture, and formation of contact sites to the outer membrane.</text>
</comment>
<keyword evidence="1" id="KW-0496">Mitochondrion</keyword>
<dbReference type="EMBL" id="LN868511">
    <property type="protein sequence ID" value="CRX79192.1"/>
    <property type="molecule type" value="Genomic_DNA"/>
</dbReference>